<gene>
    <name evidence="2" type="ORF">C2S_652</name>
</gene>
<proteinExistence type="predicted"/>
<feature type="region of interest" description="Disordered" evidence="1">
    <location>
        <begin position="261"/>
        <end position="298"/>
    </location>
</feature>
<evidence type="ECO:0000313" key="2">
    <source>
        <dbReference type="EMBL" id="VTT63796.1"/>
    </source>
</evidence>
<dbReference type="Proteomes" id="UP000760494">
    <property type="component" value="Unassembled WGS sequence"/>
</dbReference>
<dbReference type="AlphaFoldDB" id="A0A9Q9U820"/>
<comment type="caution">
    <text evidence="2">The sequence shown here is derived from an EMBL/GenBank/DDBJ whole genome shotgun (WGS) entry which is preliminary data.</text>
</comment>
<evidence type="ECO:0000256" key="1">
    <source>
        <dbReference type="SAM" id="MobiDB-lite"/>
    </source>
</evidence>
<protein>
    <submittedName>
        <fullName evidence="2">Uncharacterized protein</fullName>
    </submittedName>
</protein>
<feature type="compositionally biased region" description="Acidic residues" evidence="1">
    <location>
        <begin position="282"/>
        <end position="298"/>
    </location>
</feature>
<accession>A0A9Q9U820</accession>
<sequence>MLELRRINPCQHDAYNFHALIQPDSKAKLTNFVDIFMQSIAEDAAQQRKRYPEKYEVPDENQVIISDEAAIKIESTVRRWHPEVYWPDDGDDLKTFKQPTTKKLCPHTSDSDNCGCVLPYKERKMSAFQRPQVQNDCFKFDIDNRESFRNLQVVESLILHGEMDAILRSCAYEECHLAKWREHRECDCTQAVRSSTESGYRSEIAMFPHRDFLGIEKDQFWWNPRPHDVPRWKHIMRFDTNGFENYQKGLDRFGFSCSDDESDAESHNGSSTNSGNKSSAENDSDDGSSDEPEEKDPEEVENMFYTLEFYPLGLMSYDDFLNFEKLMEYRPSPPDISHVRSILFQKGLPIEITDRILERIAQPLLYRTIAIEGRNGAKSIGTLLLRTFVENPQLAEQVRAVSLTDCIKLSEQVEILDRDATKTLVRSAMEKLDVPPALKRMMMRKIAYSDFAALILAYMPHLQVVDCTIGVRTFILPWLLSASPDAGRPLGWLKRDRKVEVSDAEDNDKKQEENDFSDDEYYVAKKEEYDFSDEEEYVVDYAKKVSMEEYQQKGISKGTFANYRFANLIEIRIRAVEYPGAIEGAWTIEPLLLNSKLKILRTFGTAWYGDELTNFVWPEHKTTTWSISTLWNHMLPDEDRETPVNYGLAFGEEEDCTLNFDGFEDVLRKHGEGMIGSLRELKSLRHLGVSKEAFIGEIEPLSRLSEVFPESIETLHLYCGGIWKTQDWVELERELHNQDIYNLLLDGMPNLREISVERCKTGFDSSNHYELYADLDNAATAADEEEDVVSCFSDKDPEGLYKPQFRPEEFMYSKEAEWPPELHVAGWVVDIVEEGLYKIRGRPAYDFRVVILTRKT</sequence>
<evidence type="ECO:0000313" key="3">
    <source>
        <dbReference type="Proteomes" id="UP000760494"/>
    </source>
</evidence>
<feature type="compositionally biased region" description="Low complexity" evidence="1">
    <location>
        <begin position="267"/>
        <end position="281"/>
    </location>
</feature>
<name>A0A9Q9U820_FUSFU</name>
<dbReference type="EMBL" id="CABFJX010000112">
    <property type="protein sequence ID" value="VTT63796.1"/>
    <property type="molecule type" value="Genomic_DNA"/>
</dbReference>
<organism evidence="2 3">
    <name type="scientific">Fusarium fujikuroi</name>
    <name type="common">Bakanae and foot rot disease fungus</name>
    <name type="synonym">Gibberella fujikuroi</name>
    <dbReference type="NCBI Taxonomy" id="5127"/>
    <lineage>
        <taxon>Eukaryota</taxon>
        <taxon>Fungi</taxon>
        <taxon>Dikarya</taxon>
        <taxon>Ascomycota</taxon>
        <taxon>Pezizomycotina</taxon>
        <taxon>Sordariomycetes</taxon>
        <taxon>Hypocreomycetidae</taxon>
        <taxon>Hypocreales</taxon>
        <taxon>Nectriaceae</taxon>
        <taxon>Fusarium</taxon>
        <taxon>Fusarium fujikuroi species complex</taxon>
    </lineage>
</organism>
<reference evidence="2" key="1">
    <citation type="submission" date="2019-05" db="EMBL/GenBank/DDBJ databases">
        <authorList>
            <person name="Piombo E."/>
        </authorList>
    </citation>
    <scope>NUCLEOTIDE SEQUENCE</scope>
    <source>
        <strain evidence="2">C2S</strain>
    </source>
</reference>